<evidence type="ECO:0000313" key="2">
    <source>
        <dbReference type="Proteomes" id="UP000009168"/>
    </source>
</evidence>
<evidence type="ECO:0000313" key="1">
    <source>
        <dbReference type="EMBL" id="EAR89442.1"/>
    </source>
</evidence>
<organism evidence="1 2">
    <name type="scientific">Tetrahymena thermophila (strain SB210)</name>
    <dbReference type="NCBI Taxonomy" id="312017"/>
    <lineage>
        <taxon>Eukaryota</taxon>
        <taxon>Sar</taxon>
        <taxon>Alveolata</taxon>
        <taxon>Ciliophora</taxon>
        <taxon>Intramacronucleata</taxon>
        <taxon>Oligohymenophorea</taxon>
        <taxon>Hymenostomatida</taxon>
        <taxon>Tetrahymenina</taxon>
        <taxon>Tetrahymenidae</taxon>
        <taxon>Tetrahymena</taxon>
    </lineage>
</organism>
<dbReference type="RefSeq" id="XP_001009687.1">
    <property type="nucleotide sequence ID" value="XM_001009687.1"/>
</dbReference>
<accession>Q22WH5</accession>
<dbReference type="AlphaFoldDB" id="Q22WH5"/>
<dbReference type="InParanoid" id="Q22WH5"/>
<dbReference type="GeneID" id="7838453"/>
<protein>
    <submittedName>
        <fullName evidence="1">Uncharacterized protein</fullName>
    </submittedName>
</protein>
<dbReference type="HOGENOM" id="CLU_2693275_0_0_1"/>
<reference evidence="2" key="1">
    <citation type="journal article" date="2006" name="PLoS Biol.">
        <title>Macronuclear genome sequence of the ciliate Tetrahymena thermophila, a model eukaryote.</title>
        <authorList>
            <person name="Eisen J.A."/>
            <person name="Coyne R.S."/>
            <person name="Wu M."/>
            <person name="Wu D."/>
            <person name="Thiagarajan M."/>
            <person name="Wortman J.R."/>
            <person name="Badger J.H."/>
            <person name="Ren Q."/>
            <person name="Amedeo P."/>
            <person name="Jones K.M."/>
            <person name="Tallon L.J."/>
            <person name="Delcher A.L."/>
            <person name="Salzberg S.L."/>
            <person name="Silva J.C."/>
            <person name="Haas B.J."/>
            <person name="Majoros W.H."/>
            <person name="Farzad M."/>
            <person name="Carlton J.M."/>
            <person name="Smith R.K. Jr."/>
            <person name="Garg J."/>
            <person name="Pearlman R.E."/>
            <person name="Karrer K.M."/>
            <person name="Sun L."/>
            <person name="Manning G."/>
            <person name="Elde N.C."/>
            <person name="Turkewitz A.P."/>
            <person name="Asai D.J."/>
            <person name="Wilkes D.E."/>
            <person name="Wang Y."/>
            <person name="Cai H."/>
            <person name="Collins K."/>
            <person name="Stewart B.A."/>
            <person name="Lee S.R."/>
            <person name="Wilamowska K."/>
            <person name="Weinberg Z."/>
            <person name="Ruzzo W.L."/>
            <person name="Wloga D."/>
            <person name="Gaertig J."/>
            <person name="Frankel J."/>
            <person name="Tsao C.-C."/>
            <person name="Gorovsky M.A."/>
            <person name="Keeling P.J."/>
            <person name="Waller R.F."/>
            <person name="Patron N.J."/>
            <person name="Cherry J.M."/>
            <person name="Stover N.A."/>
            <person name="Krieger C.J."/>
            <person name="del Toro C."/>
            <person name="Ryder H.F."/>
            <person name="Williamson S.C."/>
            <person name="Barbeau R.A."/>
            <person name="Hamilton E.P."/>
            <person name="Orias E."/>
        </authorList>
    </citation>
    <scope>NUCLEOTIDE SEQUENCE [LARGE SCALE GENOMIC DNA]</scope>
    <source>
        <strain evidence="2">SB210</strain>
    </source>
</reference>
<keyword evidence="2" id="KW-1185">Reference proteome</keyword>
<proteinExistence type="predicted"/>
<dbReference type="KEGG" id="tet:TTHERM_00155610"/>
<dbReference type="EMBL" id="GG662820">
    <property type="protein sequence ID" value="EAR89442.1"/>
    <property type="molecule type" value="Genomic_DNA"/>
</dbReference>
<gene>
    <name evidence="1" type="ORF">TTHERM_00155610</name>
</gene>
<sequence length="74" mass="8969">MNQIILRQYQLYELEHYRLRKSNDHNKDQDISSLADSETNLSNYQHLESYVLRLKALHPVYTKLPKLRETMINH</sequence>
<dbReference type="Proteomes" id="UP000009168">
    <property type="component" value="Unassembled WGS sequence"/>
</dbReference>
<name>Q22WH5_TETTS</name>